<dbReference type="STRING" id="797277.SAMN05216198_1278"/>
<dbReference type="Proteomes" id="UP000243426">
    <property type="component" value="Chromosome I"/>
</dbReference>
<sequence>MYQYLLAVGIALGWTMPAWGFPIDVDVQPGAAEVSVSSTDLINIAAINLTSHAATPLRCQATFVNGPERPLPRRLHLQPGEGVTLTHEFTREIIRVRVSIDCAPE</sequence>
<evidence type="ECO:0000313" key="2">
    <source>
        <dbReference type="Proteomes" id="UP000243426"/>
    </source>
</evidence>
<reference evidence="2" key="1">
    <citation type="submission" date="2016-10" db="EMBL/GenBank/DDBJ databases">
        <authorList>
            <person name="Varghese N."/>
            <person name="Submissions S."/>
        </authorList>
    </citation>
    <scope>NUCLEOTIDE SEQUENCE [LARGE SCALE GENOMIC DNA]</scope>
    <source>
        <strain evidence="2">2SM5</strain>
    </source>
</reference>
<accession>A0A1H1PTM6</accession>
<protein>
    <recommendedName>
        <fullName evidence="3">3-phosphoglycerate kinase</fullName>
    </recommendedName>
</protein>
<evidence type="ECO:0008006" key="3">
    <source>
        <dbReference type="Google" id="ProtNLM"/>
    </source>
</evidence>
<gene>
    <name evidence="1" type="ORF">SAMN05216198_1278</name>
</gene>
<keyword evidence="2" id="KW-1185">Reference proteome</keyword>
<dbReference type="EMBL" id="LT629748">
    <property type="protein sequence ID" value="SDS14495.1"/>
    <property type="molecule type" value="Genomic_DNA"/>
</dbReference>
<dbReference type="OrthoDB" id="6902574at2"/>
<organism evidence="1 2">
    <name type="scientific">Halopseudomonas litoralis</name>
    <dbReference type="NCBI Taxonomy" id="797277"/>
    <lineage>
        <taxon>Bacteria</taxon>
        <taxon>Pseudomonadati</taxon>
        <taxon>Pseudomonadota</taxon>
        <taxon>Gammaproteobacteria</taxon>
        <taxon>Pseudomonadales</taxon>
        <taxon>Pseudomonadaceae</taxon>
        <taxon>Halopseudomonas</taxon>
    </lineage>
</organism>
<name>A0A1H1PTM6_9GAMM</name>
<dbReference type="AlphaFoldDB" id="A0A1H1PTM6"/>
<evidence type="ECO:0000313" key="1">
    <source>
        <dbReference type="EMBL" id="SDS14495.1"/>
    </source>
</evidence>
<proteinExistence type="predicted"/>
<dbReference type="RefSeq" id="WP_090272560.1">
    <property type="nucleotide sequence ID" value="NZ_LT629748.1"/>
</dbReference>